<dbReference type="Proteomes" id="UP000014074">
    <property type="component" value="Unassembled WGS sequence"/>
</dbReference>
<comment type="function">
    <text evidence="17">Single-stranded DNA-dependent ATP-dependent helicase. Involved in non-homologous end joining (NHEJ) DNA double strand break repair. DNA-binding is sequence-independent but has a high affinity to nicks in double-stranded DNA and to the ends of duplex DNA. Binds to naturally occurring chromosomal ends, and therefore provides chromosomal end protection. Required also for telomere recombination to repair telomeric ends in the absence of telomerase. KU70, of the KU70/KU80 heterodimer, binds to the stem loop of TLC1, the RNA component of telomerase. Involved in telomere maintenance. Interacts with telomeric repeats and subtelomeric sequences thereby controlling telomere length and protecting against subtelomeric rearrangement. Maintains telomeric chromatin, which is involved in silencing the expression of genes located at the telomere. Required for mating-type switching.</text>
</comment>
<evidence type="ECO:0000256" key="4">
    <source>
        <dbReference type="ARBA" id="ARBA00012551"/>
    </source>
</evidence>
<reference evidence="22" key="1">
    <citation type="journal article" date="2013" name="Genome Announc.">
        <title>Draft genome sequence of the ascomycete Phaeoacremonium aleophilum strain UCR-PA7, a causal agent of the esca disease complex in grapevines.</title>
        <authorList>
            <person name="Blanco-Ulate B."/>
            <person name="Rolshausen P."/>
            <person name="Cantu D."/>
        </authorList>
    </citation>
    <scope>NUCLEOTIDE SEQUENCE [LARGE SCALE GENOMIC DNA]</scope>
    <source>
        <strain evidence="22">UCR-PA7</strain>
    </source>
</reference>
<keyword evidence="9 19" id="KW-0378">Hydrolase</keyword>
<dbReference type="eggNOG" id="KOG2326">
    <property type="taxonomic scope" value="Eukaryota"/>
</dbReference>
<keyword evidence="12" id="KW-0779">Telomere</keyword>
<dbReference type="GO" id="GO:0003684">
    <property type="term" value="F:damaged DNA binding"/>
    <property type="evidence" value="ECO:0007669"/>
    <property type="project" value="InterPro"/>
</dbReference>
<dbReference type="Pfam" id="PF08785">
    <property type="entry name" value="Ku_PK_bind"/>
    <property type="match status" value="1"/>
</dbReference>
<keyword evidence="6" id="KW-0158">Chromosome</keyword>
<dbReference type="GO" id="GO:0003690">
    <property type="term" value="F:double-stranded DNA binding"/>
    <property type="evidence" value="ECO:0007669"/>
    <property type="project" value="TreeGrafter"/>
</dbReference>
<dbReference type="InterPro" id="IPR024193">
    <property type="entry name" value="Ku80"/>
</dbReference>
<dbReference type="GeneID" id="19323454"/>
<dbReference type="SMART" id="SM00559">
    <property type="entry name" value="Ku78"/>
    <property type="match status" value="1"/>
</dbReference>
<dbReference type="InterPro" id="IPR036494">
    <property type="entry name" value="Ku_C_sf"/>
</dbReference>
<dbReference type="InterPro" id="IPR002035">
    <property type="entry name" value="VWF_A"/>
</dbReference>
<comment type="catalytic activity">
    <reaction evidence="18 19">
        <text>ATP + H2O = ADP + phosphate + H(+)</text>
        <dbReference type="Rhea" id="RHEA:13065"/>
        <dbReference type="ChEBI" id="CHEBI:15377"/>
        <dbReference type="ChEBI" id="CHEBI:15378"/>
        <dbReference type="ChEBI" id="CHEBI:30616"/>
        <dbReference type="ChEBI" id="CHEBI:43474"/>
        <dbReference type="ChEBI" id="CHEBI:456216"/>
        <dbReference type="EC" id="3.6.4.12"/>
    </reaction>
</comment>
<evidence type="ECO:0000256" key="6">
    <source>
        <dbReference type="ARBA" id="ARBA00022454"/>
    </source>
</evidence>
<dbReference type="Gene3D" id="1.25.40.240">
    <property type="entry name" value="Ku, C-terminal domain"/>
    <property type="match status" value="1"/>
</dbReference>
<sequence>MADKEATVYIIDLGSSMSNCNNGRVESDLDWSMRYVWDKISTTVSASRKTWTVGVIGLRTDETRNALQDDDGYENISVLKDIGPITMSDLKELQNVIKPNETSNGDAISAIVIASELIEKFTKKLKYNRKIILVTDGQGPIDSDDLDDIAKRINDIGIQLIVIGVDFDDPDFGFKEEDKPRLKSNNENLLKSLVSKCNDGVLGTIAQAVDELQNPRVKPVRLVKNYDGRLTLGNPDEFESAMSINVERWPKTKISRPPAATTVVLKSDPGGTSQSTQTLDEMDGVEYGDGVNFSNVKQVRTYKVNDPSAPGGKKEVEFESLAKGYNYGSTAVPISESEFNVTKLETKKDFSIVGFIPFDRYEPFLNMGEAHVIVARKFDEPSELALSALIHALYELESYAVARFVVKDGKDPVLLLLMPNIEPDFECLYDVPLPFAEDIRSYQFPPLDKVITISGNTLTKHRLLPEDKLNQAMSDYVDSMDLSTFGTDDDGNPAEYATIDDSFSPAVHRINQAIRVRAVHPDSPVQPVPENLLKFSHPPQDLVDKAKRKIEALIAVADVKKVPEKAKARGGKKESAQPLSGLNVDEIMGPPSKRKKVSLENSIPEFKQMMAVTTSDTEIEDAAKQMGHVIRSLINDSTGDSGYDRAVENLGVMREELASLEVPAIYNTFLRDLKKRLLAKELGGDRREMWMKIRWGRNLGLIDSSRSAASDVTPAEAAEFLKSI</sequence>
<evidence type="ECO:0000256" key="19">
    <source>
        <dbReference type="PIRNR" id="PIRNR016570"/>
    </source>
</evidence>
<dbReference type="GO" id="GO:0000723">
    <property type="term" value="P:telomere maintenance"/>
    <property type="evidence" value="ECO:0007669"/>
    <property type="project" value="EnsemblFungi"/>
</dbReference>
<evidence type="ECO:0000313" key="21">
    <source>
        <dbReference type="EMBL" id="EOO01367.1"/>
    </source>
</evidence>
<accession>R8BPV9</accession>
<keyword evidence="11 19" id="KW-0067">ATP-binding</keyword>
<dbReference type="CDD" id="cd00873">
    <property type="entry name" value="KU80"/>
    <property type="match status" value="1"/>
</dbReference>
<organism evidence="21 22">
    <name type="scientific">Phaeoacremonium minimum (strain UCR-PA7)</name>
    <name type="common">Esca disease fungus</name>
    <name type="synonym">Togninia minima</name>
    <dbReference type="NCBI Taxonomy" id="1286976"/>
    <lineage>
        <taxon>Eukaryota</taxon>
        <taxon>Fungi</taxon>
        <taxon>Dikarya</taxon>
        <taxon>Ascomycota</taxon>
        <taxon>Pezizomycotina</taxon>
        <taxon>Sordariomycetes</taxon>
        <taxon>Sordariomycetidae</taxon>
        <taxon>Togniniales</taxon>
        <taxon>Togniniaceae</taxon>
        <taxon>Phaeoacremonium</taxon>
    </lineage>
</organism>
<dbReference type="GO" id="GO:0016887">
    <property type="term" value="F:ATP hydrolysis activity"/>
    <property type="evidence" value="ECO:0007669"/>
    <property type="project" value="RHEA"/>
</dbReference>
<proteinExistence type="inferred from homology"/>
<evidence type="ECO:0000259" key="20">
    <source>
        <dbReference type="PROSITE" id="PS50234"/>
    </source>
</evidence>
<evidence type="ECO:0000256" key="18">
    <source>
        <dbReference type="ARBA" id="ARBA00047995"/>
    </source>
</evidence>
<keyword evidence="14 19" id="KW-0233">DNA recombination</keyword>
<dbReference type="GO" id="GO:0006303">
    <property type="term" value="P:double-strand break repair via nonhomologous end joining"/>
    <property type="evidence" value="ECO:0007669"/>
    <property type="project" value="EnsemblFungi"/>
</dbReference>
<name>R8BPV9_PHAM7</name>
<keyword evidence="8 19" id="KW-0227">DNA damage</keyword>
<dbReference type="Pfam" id="PF03731">
    <property type="entry name" value="Ku_N"/>
    <property type="match status" value="1"/>
</dbReference>
<dbReference type="RefSeq" id="XP_007913905.1">
    <property type="nucleotide sequence ID" value="XM_007915714.1"/>
</dbReference>
<dbReference type="Gene3D" id="3.40.50.410">
    <property type="entry name" value="von Willebrand factor, type A domain"/>
    <property type="match status" value="1"/>
</dbReference>
<dbReference type="SUPFAM" id="SSF53300">
    <property type="entry name" value="vWA-like"/>
    <property type="match status" value="1"/>
</dbReference>
<dbReference type="GO" id="GO:0043564">
    <property type="term" value="C:Ku70:Ku80 complex"/>
    <property type="evidence" value="ECO:0007669"/>
    <property type="project" value="InterPro"/>
</dbReference>
<evidence type="ECO:0000256" key="7">
    <source>
        <dbReference type="ARBA" id="ARBA00022741"/>
    </source>
</evidence>
<dbReference type="PIRSF" id="PIRSF016570">
    <property type="entry name" value="Ku80"/>
    <property type="match status" value="1"/>
</dbReference>
<evidence type="ECO:0000256" key="14">
    <source>
        <dbReference type="ARBA" id="ARBA00023172"/>
    </source>
</evidence>
<evidence type="ECO:0000256" key="2">
    <source>
        <dbReference type="ARBA" id="ARBA00004574"/>
    </source>
</evidence>
<evidence type="ECO:0000313" key="22">
    <source>
        <dbReference type="Proteomes" id="UP000014074"/>
    </source>
</evidence>
<dbReference type="GO" id="GO:0006310">
    <property type="term" value="P:DNA recombination"/>
    <property type="evidence" value="ECO:0007669"/>
    <property type="project" value="UniProtKB-KW"/>
</dbReference>
<dbReference type="SUPFAM" id="SSF101420">
    <property type="entry name" value="C-terminal domain of Ku80"/>
    <property type="match status" value="1"/>
</dbReference>
<feature type="domain" description="VWFA" evidence="20">
    <location>
        <begin position="6"/>
        <end position="212"/>
    </location>
</feature>
<evidence type="ECO:0000256" key="13">
    <source>
        <dbReference type="ARBA" id="ARBA00023125"/>
    </source>
</evidence>
<protein>
    <recommendedName>
        <fullName evidence="5 19">ATP-dependent DNA helicase II subunit 2</fullName>
        <ecNumber evidence="4 19">3.6.4.12</ecNumber>
    </recommendedName>
</protein>
<dbReference type="InterPro" id="IPR006164">
    <property type="entry name" value="DNA_bd_Ku70/Ku80"/>
</dbReference>
<dbReference type="PANTHER" id="PTHR12604">
    <property type="entry name" value="KU AUTOANTIGEN DNA HELICASE"/>
    <property type="match status" value="1"/>
</dbReference>
<dbReference type="EC" id="3.6.4.12" evidence="4 19"/>
<dbReference type="OrthoDB" id="30826at2759"/>
<keyword evidence="22" id="KW-1185">Reference proteome</keyword>
<dbReference type="InterPro" id="IPR036465">
    <property type="entry name" value="vWFA_dom_sf"/>
</dbReference>
<evidence type="ECO:0000256" key="1">
    <source>
        <dbReference type="ARBA" id="ARBA00004123"/>
    </source>
</evidence>
<dbReference type="InterPro" id="IPR016194">
    <property type="entry name" value="SPOC-like_C_dom_sf"/>
</dbReference>
<comment type="similarity">
    <text evidence="3 19">Belongs to the ku80 family.</text>
</comment>
<dbReference type="HOGENOM" id="CLU_010975_1_1_1"/>
<evidence type="ECO:0000256" key="10">
    <source>
        <dbReference type="ARBA" id="ARBA00022806"/>
    </source>
</evidence>
<dbReference type="KEGG" id="tmn:UCRPA7_3133"/>
<dbReference type="FunFam" id="3.40.50.410:FF:000073">
    <property type="entry name" value="ATP-dependent DNA helicase II subunit 2"/>
    <property type="match status" value="1"/>
</dbReference>
<dbReference type="InterPro" id="IPR014893">
    <property type="entry name" value="Ku_PK_bind"/>
</dbReference>
<keyword evidence="10 19" id="KW-0347">Helicase</keyword>
<dbReference type="SUPFAM" id="SSF100939">
    <property type="entry name" value="SPOC domain-like"/>
    <property type="match status" value="1"/>
</dbReference>
<dbReference type="Gene3D" id="2.40.290.10">
    <property type="match status" value="1"/>
</dbReference>
<dbReference type="Pfam" id="PF02735">
    <property type="entry name" value="Ku"/>
    <property type="match status" value="1"/>
</dbReference>
<evidence type="ECO:0000256" key="12">
    <source>
        <dbReference type="ARBA" id="ARBA00022895"/>
    </source>
</evidence>
<comment type="subcellular location">
    <subcellularLocation>
        <location evidence="2">Chromosome</location>
        <location evidence="2">Telomere</location>
    </subcellularLocation>
    <subcellularLocation>
        <location evidence="1 19">Nucleus</location>
    </subcellularLocation>
</comment>
<dbReference type="Gene3D" id="1.10.1600.10">
    <property type="match status" value="1"/>
</dbReference>
<gene>
    <name evidence="21" type="ORF">UCRPA7_3133</name>
</gene>
<dbReference type="PANTHER" id="PTHR12604:SF4">
    <property type="entry name" value="X-RAY REPAIR CROSS-COMPLEMENTING PROTEIN 5"/>
    <property type="match status" value="1"/>
</dbReference>
<keyword evidence="13 19" id="KW-0238">DNA-binding</keyword>
<dbReference type="GO" id="GO:0005524">
    <property type="term" value="F:ATP binding"/>
    <property type="evidence" value="ECO:0007669"/>
    <property type="project" value="UniProtKB-UniRule"/>
</dbReference>
<dbReference type="AlphaFoldDB" id="R8BPV9"/>
<evidence type="ECO:0000256" key="5">
    <source>
        <dbReference type="ARBA" id="ARBA00021792"/>
    </source>
</evidence>
<evidence type="ECO:0000256" key="9">
    <source>
        <dbReference type="ARBA" id="ARBA00022801"/>
    </source>
</evidence>
<keyword evidence="16 19" id="KW-0539">Nucleus</keyword>
<dbReference type="GO" id="GO:0140445">
    <property type="term" value="C:chromosome, telomeric repeat region"/>
    <property type="evidence" value="ECO:0007669"/>
    <property type="project" value="EnsemblFungi"/>
</dbReference>
<evidence type="ECO:0000256" key="17">
    <source>
        <dbReference type="ARBA" id="ARBA00024890"/>
    </source>
</evidence>
<dbReference type="EMBL" id="KB933003">
    <property type="protein sequence ID" value="EOO01367.1"/>
    <property type="molecule type" value="Genomic_DNA"/>
</dbReference>
<dbReference type="PROSITE" id="PS50234">
    <property type="entry name" value="VWFA"/>
    <property type="match status" value="1"/>
</dbReference>
<evidence type="ECO:0000256" key="3">
    <source>
        <dbReference type="ARBA" id="ARBA00007726"/>
    </source>
</evidence>
<keyword evidence="15 19" id="KW-0234">DNA repair</keyword>
<dbReference type="GO" id="GO:0042162">
    <property type="term" value="F:telomeric DNA binding"/>
    <property type="evidence" value="ECO:0007669"/>
    <property type="project" value="EnsemblFungi"/>
</dbReference>
<evidence type="ECO:0000256" key="11">
    <source>
        <dbReference type="ARBA" id="ARBA00022840"/>
    </source>
</evidence>
<dbReference type="GO" id="GO:0003678">
    <property type="term" value="F:DNA helicase activity"/>
    <property type="evidence" value="ECO:0007669"/>
    <property type="project" value="UniProtKB-EC"/>
</dbReference>
<dbReference type="FunFam" id="2.40.290.10:FF:000008">
    <property type="entry name" value="ATP-dependent DNA helicase II subunit 2"/>
    <property type="match status" value="1"/>
</dbReference>
<evidence type="ECO:0000256" key="16">
    <source>
        <dbReference type="ARBA" id="ARBA00023242"/>
    </source>
</evidence>
<evidence type="ECO:0000256" key="15">
    <source>
        <dbReference type="ARBA" id="ARBA00023204"/>
    </source>
</evidence>
<keyword evidence="7 19" id="KW-0547">Nucleotide-binding</keyword>
<dbReference type="FunFam" id="1.10.1600.10:FF:000002">
    <property type="entry name" value="X-ray repair cross-complementing protein 5"/>
    <property type="match status" value="1"/>
</dbReference>
<dbReference type="InterPro" id="IPR005161">
    <property type="entry name" value="Ku_N"/>
</dbReference>
<evidence type="ECO:0000256" key="8">
    <source>
        <dbReference type="ARBA" id="ARBA00022763"/>
    </source>
</evidence>